<feature type="transmembrane region" description="Helical" evidence="1">
    <location>
        <begin position="240"/>
        <end position="259"/>
    </location>
</feature>
<keyword evidence="4" id="KW-1185">Reference proteome</keyword>
<feature type="domain" description="Acyltransferase 3" evidence="2">
    <location>
        <begin position="10"/>
        <end position="326"/>
    </location>
</feature>
<feature type="transmembrane region" description="Helical" evidence="1">
    <location>
        <begin position="120"/>
        <end position="141"/>
    </location>
</feature>
<accession>A0ABR7GD62</accession>
<evidence type="ECO:0000313" key="3">
    <source>
        <dbReference type="EMBL" id="MBC5684676.1"/>
    </source>
</evidence>
<keyword evidence="3" id="KW-0012">Acyltransferase</keyword>
<evidence type="ECO:0000313" key="4">
    <source>
        <dbReference type="Proteomes" id="UP000631576"/>
    </source>
</evidence>
<feature type="transmembrane region" description="Helical" evidence="1">
    <location>
        <begin position="46"/>
        <end position="67"/>
    </location>
</feature>
<keyword evidence="1" id="KW-0472">Membrane</keyword>
<reference evidence="3 4" key="1">
    <citation type="submission" date="2020-08" db="EMBL/GenBank/DDBJ databases">
        <title>Genome public.</title>
        <authorList>
            <person name="Liu C."/>
            <person name="Sun Q."/>
        </authorList>
    </citation>
    <scope>NUCLEOTIDE SEQUENCE [LARGE SCALE GENOMIC DNA]</scope>
    <source>
        <strain evidence="3 4">NSJ-13</strain>
    </source>
</reference>
<feature type="transmembrane region" description="Helical" evidence="1">
    <location>
        <begin position="208"/>
        <end position="228"/>
    </location>
</feature>
<protein>
    <submittedName>
        <fullName evidence="3">Acyltransferase</fullName>
    </submittedName>
</protein>
<name>A0ABR7GD62_9FIRM</name>
<evidence type="ECO:0000256" key="1">
    <source>
        <dbReference type="SAM" id="Phobius"/>
    </source>
</evidence>
<organism evidence="3 4">
    <name type="scientific">Ruminococcus hominis</name>
    <dbReference type="NCBI Taxonomy" id="2763065"/>
    <lineage>
        <taxon>Bacteria</taxon>
        <taxon>Bacillati</taxon>
        <taxon>Bacillota</taxon>
        <taxon>Clostridia</taxon>
        <taxon>Eubacteriales</taxon>
        <taxon>Oscillospiraceae</taxon>
        <taxon>Ruminococcus</taxon>
    </lineage>
</organism>
<keyword evidence="3" id="KW-0808">Transferase</keyword>
<keyword evidence="1" id="KW-1133">Transmembrane helix</keyword>
<dbReference type="EMBL" id="JACOPE010000001">
    <property type="protein sequence ID" value="MBC5684676.1"/>
    <property type="molecule type" value="Genomic_DNA"/>
</dbReference>
<dbReference type="InterPro" id="IPR002656">
    <property type="entry name" value="Acyl_transf_3_dom"/>
</dbReference>
<sequence length="346" mass="40524">MSQVAKRDLRIDLLRIFSMLFIIMHHCIINDFGLQTMLKENTLTRFGNLLIIMNSIVIVGVNLFFLMSGYCKIHLKPQTVLLLIIKVYLISTLIQLTGLLSGHIPFDSDWIKNTLNPFDYYWFLGAYILLMFTSPLLNLIINNISLSMFKSYVSGFFLIICIYGFTIDGSLHLSYGYSYLMAVALYILGNGIRKFQNEWRLLLYNRKFYILTWFTVILLNSLLIKLLYKSGNGLRAWTFYAYNNPCVAIASITLLLFAIRSNNNIKTNWFLRNLPQSTIITYLIHSTCWLTIFRQSFIMWQINHYGILFTLCMLPLFAFCIYLLATFINIIYEKILGNFFRRILRN</sequence>
<feature type="transmembrane region" description="Helical" evidence="1">
    <location>
        <begin position="148"/>
        <end position="165"/>
    </location>
</feature>
<evidence type="ECO:0000259" key="2">
    <source>
        <dbReference type="Pfam" id="PF01757"/>
    </source>
</evidence>
<feature type="transmembrane region" description="Helical" evidence="1">
    <location>
        <begin position="12"/>
        <end position="34"/>
    </location>
</feature>
<proteinExistence type="predicted"/>
<dbReference type="Pfam" id="PF01757">
    <property type="entry name" value="Acyl_transf_3"/>
    <property type="match status" value="1"/>
</dbReference>
<keyword evidence="1" id="KW-0812">Transmembrane</keyword>
<feature type="transmembrane region" description="Helical" evidence="1">
    <location>
        <begin position="171"/>
        <end position="188"/>
    </location>
</feature>
<dbReference type="RefSeq" id="WP_186865466.1">
    <property type="nucleotide sequence ID" value="NZ_JACOPE010000001.1"/>
</dbReference>
<comment type="caution">
    <text evidence="3">The sequence shown here is derived from an EMBL/GenBank/DDBJ whole genome shotgun (WGS) entry which is preliminary data.</text>
</comment>
<feature type="transmembrane region" description="Helical" evidence="1">
    <location>
        <begin position="279"/>
        <end position="300"/>
    </location>
</feature>
<feature type="transmembrane region" description="Helical" evidence="1">
    <location>
        <begin position="79"/>
        <end position="100"/>
    </location>
</feature>
<dbReference type="GO" id="GO:0016746">
    <property type="term" value="F:acyltransferase activity"/>
    <property type="evidence" value="ECO:0007669"/>
    <property type="project" value="UniProtKB-KW"/>
</dbReference>
<dbReference type="Proteomes" id="UP000631576">
    <property type="component" value="Unassembled WGS sequence"/>
</dbReference>
<gene>
    <name evidence="3" type="ORF">H8S40_14240</name>
</gene>
<feature type="transmembrane region" description="Helical" evidence="1">
    <location>
        <begin position="306"/>
        <end position="332"/>
    </location>
</feature>